<name>A0ABN8F9M0_9BACT</name>
<dbReference type="EMBL" id="CAKLPZ010000003">
    <property type="protein sequence ID" value="CAH1001652.1"/>
    <property type="molecule type" value="Genomic_DNA"/>
</dbReference>
<evidence type="ECO:0000313" key="3">
    <source>
        <dbReference type="Proteomes" id="UP000837803"/>
    </source>
</evidence>
<feature type="domain" description="DinB-like" evidence="1">
    <location>
        <begin position="35"/>
        <end position="168"/>
    </location>
</feature>
<dbReference type="GO" id="GO:0016787">
    <property type="term" value="F:hydrolase activity"/>
    <property type="evidence" value="ECO:0007669"/>
    <property type="project" value="UniProtKB-KW"/>
</dbReference>
<dbReference type="InterPro" id="IPR034660">
    <property type="entry name" value="DinB/YfiT-like"/>
</dbReference>
<dbReference type="Gene3D" id="1.20.120.450">
    <property type="entry name" value="dinb family like domain"/>
    <property type="match status" value="1"/>
</dbReference>
<dbReference type="InterPro" id="IPR024775">
    <property type="entry name" value="DinB-like"/>
</dbReference>
<dbReference type="RefSeq" id="WP_238751501.1">
    <property type="nucleotide sequence ID" value="NZ_CAKLPZ010000003.1"/>
</dbReference>
<dbReference type="SUPFAM" id="SSF109854">
    <property type="entry name" value="DinB/YfiT-like putative metalloenzymes"/>
    <property type="match status" value="1"/>
</dbReference>
<gene>
    <name evidence="2" type="primary">yfiT</name>
    <name evidence="2" type="ORF">LEM8419_02557</name>
</gene>
<dbReference type="Proteomes" id="UP000837803">
    <property type="component" value="Unassembled WGS sequence"/>
</dbReference>
<protein>
    <submittedName>
        <fullName evidence="2">Metal-dependent hydrolase YfiT</fullName>
        <ecNumber evidence="2">3.-.-.-</ecNumber>
    </submittedName>
</protein>
<comment type="caution">
    <text evidence="2">The sequence shown here is derived from an EMBL/GenBank/DDBJ whole genome shotgun (WGS) entry which is preliminary data.</text>
</comment>
<organism evidence="2 3">
    <name type="scientific">Neolewinella maritima</name>
    <dbReference type="NCBI Taxonomy" id="1383882"/>
    <lineage>
        <taxon>Bacteria</taxon>
        <taxon>Pseudomonadati</taxon>
        <taxon>Bacteroidota</taxon>
        <taxon>Saprospiria</taxon>
        <taxon>Saprospirales</taxon>
        <taxon>Lewinellaceae</taxon>
        <taxon>Neolewinella</taxon>
    </lineage>
</organism>
<dbReference type="Pfam" id="PF12867">
    <property type="entry name" value="DinB_2"/>
    <property type="match status" value="1"/>
</dbReference>
<proteinExistence type="predicted"/>
<dbReference type="EC" id="3.-.-.-" evidence="2"/>
<keyword evidence="2" id="KW-0378">Hydrolase</keyword>
<accession>A0ABN8F9M0</accession>
<dbReference type="NCBIfam" id="NF009807">
    <property type="entry name" value="PRK13291.1"/>
    <property type="match status" value="1"/>
</dbReference>
<evidence type="ECO:0000259" key="1">
    <source>
        <dbReference type="Pfam" id="PF12867"/>
    </source>
</evidence>
<evidence type="ECO:0000313" key="2">
    <source>
        <dbReference type="EMBL" id="CAH1001652.1"/>
    </source>
</evidence>
<keyword evidence="3" id="KW-1185">Reference proteome</keyword>
<reference evidence="2" key="1">
    <citation type="submission" date="2021-12" db="EMBL/GenBank/DDBJ databases">
        <authorList>
            <person name="Rodrigo-Torres L."/>
            <person name="Arahal R. D."/>
            <person name="Lucena T."/>
        </authorList>
    </citation>
    <scope>NUCLEOTIDE SEQUENCE</scope>
    <source>
        <strain evidence="2">CECT 8419</strain>
    </source>
</reference>
<sequence>METDKLRYPIGTFVLPPAGDEARRMDAVKEIGALPERLERVVRQIRENGLLDVSYRPGGWTAQQVIHHLADSHLHAYRRCKVTLIEDHPTLVPYDEQRWAELPDVQAVPVQASLDILRGLHLRWAVLLAQCTEAQWARTAYHPGSGITYHLDTLAAQYAWHGAHHLAHLQLIVNPPAGQ</sequence>